<keyword evidence="1" id="KW-0614">Plasmid</keyword>
<geneLocation type="plasmid" evidence="2">
    <name>ptt13-2</name>
</geneLocation>
<dbReference type="AlphaFoldDB" id="A0A2D2C6K7"/>
<proteinExistence type="predicted"/>
<dbReference type="InterPro" id="IPR012863">
    <property type="entry name" value="DUF1636"/>
</dbReference>
<gene>
    <name evidence="1" type="ORF">PYTT13_20115</name>
</gene>
<dbReference type="SUPFAM" id="SSF52833">
    <property type="entry name" value="Thioredoxin-like"/>
    <property type="match status" value="1"/>
</dbReference>
<dbReference type="Pfam" id="PF07845">
    <property type="entry name" value="DUF1636"/>
    <property type="match status" value="1"/>
</dbReference>
<organism evidence="1 2">
    <name type="scientific">Paracoccus yeei</name>
    <dbReference type="NCBI Taxonomy" id="147645"/>
    <lineage>
        <taxon>Bacteria</taxon>
        <taxon>Pseudomonadati</taxon>
        <taxon>Pseudomonadota</taxon>
        <taxon>Alphaproteobacteria</taxon>
        <taxon>Rhodobacterales</taxon>
        <taxon>Paracoccaceae</taxon>
        <taxon>Paracoccus</taxon>
    </lineage>
</organism>
<name>A0A2D2C6K7_9RHOB</name>
<protein>
    <submittedName>
        <fullName evidence="1">Metal-binding protein</fullName>
    </submittedName>
</protein>
<dbReference type="InterPro" id="IPR036249">
    <property type="entry name" value="Thioredoxin-like_sf"/>
</dbReference>
<accession>A0A2D2C6K7</accession>
<dbReference type="Proteomes" id="UP000229314">
    <property type="component" value="Plasmid pTT13-2"/>
</dbReference>
<evidence type="ECO:0000313" key="1">
    <source>
        <dbReference type="EMBL" id="ATQ58138.1"/>
    </source>
</evidence>
<dbReference type="GeneID" id="78899956"/>
<sequence>MTVTLTICTTCRAGQLQYAGVPCAGERLFAAVDAARPADAPFALRPVACLSACSQGCALVLSAPGRWTYVYAGLAEADAPEIVAGATAYAAAPDGIVPWRDRSILFRKQTLARIPPAEALP</sequence>
<reference evidence="1 2" key="1">
    <citation type="submission" date="2017-10" db="EMBL/GenBank/DDBJ databases">
        <title>Complete genome sequence of Paracoccus yeei TT13 isolated from human skin.</title>
        <authorList>
            <person name="Lee K."/>
            <person name="Lim J.Y."/>
            <person name="Hwang I."/>
        </authorList>
    </citation>
    <scope>NUCLEOTIDE SEQUENCE [LARGE SCALE GENOMIC DNA]</scope>
    <source>
        <strain evidence="1 2">TT13</strain>
        <plasmid evidence="2">Plasmid ptt13-2</plasmid>
    </source>
</reference>
<dbReference type="EMBL" id="CP024424">
    <property type="protein sequence ID" value="ATQ58138.1"/>
    <property type="molecule type" value="Genomic_DNA"/>
</dbReference>
<dbReference type="CDD" id="cd02980">
    <property type="entry name" value="TRX_Fd_family"/>
    <property type="match status" value="1"/>
</dbReference>
<dbReference type="RefSeq" id="WP_099650496.1">
    <property type="nucleotide sequence ID" value="NZ_CAJGAB010000005.1"/>
</dbReference>
<evidence type="ECO:0000313" key="2">
    <source>
        <dbReference type="Proteomes" id="UP000229314"/>
    </source>
</evidence>